<proteinExistence type="predicted"/>
<evidence type="ECO:0000256" key="2">
    <source>
        <dbReference type="SAM" id="MobiDB-lite"/>
    </source>
</evidence>
<evidence type="ECO:0000313" key="3">
    <source>
        <dbReference type="EMBL" id="TKW52825.1"/>
    </source>
</evidence>
<dbReference type="AlphaFoldDB" id="A0A4U6XB91"/>
<comment type="caution">
    <text evidence="3">The sequence shown here is derived from an EMBL/GenBank/DDBJ whole genome shotgun (WGS) entry which is preliminary data.</text>
</comment>
<evidence type="ECO:0000256" key="1">
    <source>
        <dbReference type="SAM" id="Coils"/>
    </source>
</evidence>
<evidence type="ECO:0000313" key="4">
    <source>
        <dbReference type="Proteomes" id="UP000310108"/>
    </source>
</evidence>
<keyword evidence="1" id="KW-0175">Coiled coil</keyword>
<feature type="region of interest" description="Disordered" evidence="2">
    <location>
        <begin position="1"/>
        <end position="45"/>
    </location>
</feature>
<sequence>MEVDELQKSCLEQDEMSGDSPVAVSAPREGVISNQSPNEDANPASSVHWQRLWKIILARNKKIKALKKRLRKGTRAAVPRSNPSAITDRVREAMIRHQTVIENLAEEIAQLKPRLYQLEAHREEKADLQNALAEASSVAELSEERRAKDEKDSQEIIKKLEGRIRELTNQIQNLGQQVVSLKAQNTGNQTLANDAKVSDDEIRSLWQQMAFDIRNLVANFLTGYPTREELRHEHTTGSCAVCHITPQAFSYIWDEDLRESVLEGIIWTAICGYAFENLNVRKDSRVTIWGGSAGKIFSKLFRILYGKVKNTGTDPAAVLRWKSESARLIEGVMGESKESMQNAVRDEFTGLSRFLPSNNEDITSDFHKELNKIFEDAVHLHATFMRSRALLYIDWSDRPTSSGTHPLYDPERHNAEVWVHDPNNKSTVLFSISPGLVKIGNADGDSYDKRTRLVKASVVCG</sequence>
<feature type="coiled-coil region" evidence="1">
    <location>
        <begin position="118"/>
        <end position="184"/>
    </location>
</feature>
<name>A0A4U6XB91_9PEZI</name>
<dbReference type="OrthoDB" id="5213630at2759"/>
<dbReference type="STRING" id="1306861.A0A4U6XB91"/>
<organism evidence="3 4">
    <name type="scientific">Colletotrichum tanaceti</name>
    <dbReference type="NCBI Taxonomy" id="1306861"/>
    <lineage>
        <taxon>Eukaryota</taxon>
        <taxon>Fungi</taxon>
        <taxon>Dikarya</taxon>
        <taxon>Ascomycota</taxon>
        <taxon>Pezizomycotina</taxon>
        <taxon>Sordariomycetes</taxon>
        <taxon>Hypocreomycetidae</taxon>
        <taxon>Glomerellales</taxon>
        <taxon>Glomerellaceae</taxon>
        <taxon>Colletotrichum</taxon>
        <taxon>Colletotrichum destructivum species complex</taxon>
    </lineage>
</organism>
<dbReference type="Proteomes" id="UP000310108">
    <property type="component" value="Unassembled WGS sequence"/>
</dbReference>
<protein>
    <submittedName>
        <fullName evidence="3">Uncharacterized protein</fullName>
    </submittedName>
</protein>
<accession>A0A4U6XB91</accession>
<dbReference type="EMBL" id="PJEX01000220">
    <property type="protein sequence ID" value="TKW52825.1"/>
    <property type="molecule type" value="Genomic_DNA"/>
</dbReference>
<keyword evidence="4" id="KW-1185">Reference proteome</keyword>
<gene>
    <name evidence="3" type="ORF">CTA1_509</name>
</gene>
<reference evidence="3 4" key="1">
    <citation type="journal article" date="2019" name="PLoS ONE">
        <title>Comparative genome analysis indicates high evolutionary potential of pathogenicity genes in Colletotrichum tanaceti.</title>
        <authorList>
            <person name="Lelwala R.V."/>
            <person name="Korhonen P.K."/>
            <person name="Young N.D."/>
            <person name="Scott J.B."/>
            <person name="Ades P.A."/>
            <person name="Gasser R.B."/>
            <person name="Taylor P.W.J."/>
        </authorList>
    </citation>
    <scope>NUCLEOTIDE SEQUENCE [LARGE SCALE GENOMIC DNA]</scope>
    <source>
        <strain evidence="3">BRIP57314</strain>
    </source>
</reference>
<feature type="compositionally biased region" description="Polar residues" evidence="2">
    <location>
        <begin position="32"/>
        <end position="45"/>
    </location>
</feature>